<reference evidence="2 3" key="2">
    <citation type="submission" date="2018-11" db="EMBL/GenBank/DDBJ databases">
        <authorList>
            <consortium name="Pathogen Informatics"/>
        </authorList>
    </citation>
    <scope>NUCLEOTIDE SEQUENCE [LARGE SCALE GENOMIC DNA]</scope>
    <source>
        <strain evidence="2">Dakar</strain>
        <strain evidence="3">Dakar, Senegal</strain>
    </source>
</reference>
<dbReference type="Proteomes" id="UP000279833">
    <property type="component" value="Unassembled WGS sequence"/>
</dbReference>
<evidence type="ECO:0000313" key="2">
    <source>
        <dbReference type="EMBL" id="VDP08586.1"/>
    </source>
</evidence>
<protein>
    <submittedName>
        <fullName evidence="4">EGF-like domain-containing protein</fullName>
    </submittedName>
</protein>
<proteinExistence type="predicted"/>
<dbReference type="EMBL" id="UZAK01017980">
    <property type="protein sequence ID" value="VDP08586.1"/>
    <property type="molecule type" value="Genomic_DNA"/>
</dbReference>
<accession>A0A183JVX9</accession>
<feature type="chain" id="PRO_5043140676" evidence="1">
    <location>
        <begin position="22"/>
        <end position="77"/>
    </location>
</feature>
<organism evidence="4">
    <name type="scientific">Schistosoma curassoni</name>
    <dbReference type="NCBI Taxonomy" id="6186"/>
    <lineage>
        <taxon>Eukaryota</taxon>
        <taxon>Metazoa</taxon>
        <taxon>Spiralia</taxon>
        <taxon>Lophotrochozoa</taxon>
        <taxon>Platyhelminthes</taxon>
        <taxon>Trematoda</taxon>
        <taxon>Digenea</taxon>
        <taxon>Strigeidida</taxon>
        <taxon>Schistosomatoidea</taxon>
        <taxon>Schistosomatidae</taxon>
        <taxon>Schistosoma</taxon>
    </lineage>
</organism>
<sequence length="77" mass="8786">MNIIIINNYILLIYLILWINADEFHVVSPGPCLQEGDAYCMRRVANSMCSLEKNECFCKPGYVSIQESYGITCKTCK</sequence>
<evidence type="ECO:0000256" key="1">
    <source>
        <dbReference type="SAM" id="SignalP"/>
    </source>
</evidence>
<reference evidence="4" key="1">
    <citation type="submission" date="2016-06" db="UniProtKB">
        <authorList>
            <consortium name="WormBaseParasite"/>
        </authorList>
    </citation>
    <scope>IDENTIFICATION</scope>
</reference>
<dbReference type="WBParaSite" id="SCUD_0000687401-mRNA-1">
    <property type="protein sequence ID" value="SCUD_0000687401-mRNA-1"/>
    <property type="gene ID" value="SCUD_0000687401"/>
</dbReference>
<keyword evidence="3" id="KW-1185">Reference proteome</keyword>
<feature type="signal peptide" evidence="1">
    <location>
        <begin position="1"/>
        <end position="21"/>
    </location>
</feature>
<name>A0A183JVX9_9TREM</name>
<gene>
    <name evidence="2" type="ORF">SCUD_LOCUS6874</name>
</gene>
<keyword evidence="1" id="KW-0732">Signal</keyword>
<dbReference type="AlphaFoldDB" id="A0A183JVX9"/>
<evidence type="ECO:0000313" key="3">
    <source>
        <dbReference type="Proteomes" id="UP000279833"/>
    </source>
</evidence>
<evidence type="ECO:0000313" key="4">
    <source>
        <dbReference type="WBParaSite" id="SCUD_0000687401-mRNA-1"/>
    </source>
</evidence>